<dbReference type="GO" id="GO:0003735">
    <property type="term" value="F:structural constituent of ribosome"/>
    <property type="evidence" value="ECO:0007669"/>
    <property type="project" value="UniProtKB-UniRule"/>
</dbReference>
<dbReference type="GO" id="GO:0006412">
    <property type="term" value="P:translation"/>
    <property type="evidence" value="ECO:0007669"/>
    <property type="project" value="UniProtKB-UniRule"/>
</dbReference>
<dbReference type="InterPro" id="IPR019979">
    <property type="entry name" value="Ribosomal_uS17_CS"/>
</dbReference>
<evidence type="ECO:0000256" key="3">
    <source>
        <dbReference type="ARBA" id="ARBA00022884"/>
    </source>
</evidence>
<keyword evidence="3 6" id="KW-0694">RNA-binding</keyword>
<name>A0AA86JHP4_9BURK</name>
<keyword evidence="4 6" id="KW-0689">Ribosomal protein</keyword>
<organism evidence="8 9">
    <name type="scientific">Limnobacter thiooxidans</name>
    <dbReference type="NCBI Taxonomy" id="131080"/>
    <lineage>
        <taxon>Bacteria</taxon>
        <taxon>Pseudomonadati</taxon>
        <taxon>Pseudomonadota</taxon>
        <taxon>Betaproteobacteria</taxon>
        <taxon>Burkholderiales</taxon>
        <taxon>Burkholderiaceae</taxon>
        <taxon>Limnobacter</taxon>
    </lineage>
</organism>
<evidence type="ECO:0000256" key="1">
    <source>
        <dbReference type="ARBA" id="ARBA00010254"/>
    </source>
</evidence>
<proteinExistence type="inferred from homology"/>
<dbReference type="EMBL" id="AP028947">
    <property type="protein sequence ID" value="BET27321.1"/>
    <property type="molecule type" value="Genomic_DNA"/>
</dbReference>
<keyword evidence="5 6" id="KW-0687">Ribonucleoprotein</keyword>
<dbReference type="PRINTS" id="PR00973">
    <property type="entry name" value="RIBOSOMALS17"/>
</dbReference>
<keyword evidence="9" id="KW-1185">Reference proteome</keyword>
<evidence type="ECO:0000256" key="6">
    <source>
        <dbReference type="HAMAP-Rule" id="MF_01345"/>
    </source>
</evidence>
<dbReference type="SUPFAM" id="SSF50249">
    <property type="entry name" value="Nucleic acid-binding proteins"/>
    <property type="match status" value="1"/>
</dbReference>
<dbReference type="GO" id="GO:0019843">
    <property type="term" value="F:rRNA binding"/>
    <property type="evidence" value="ECO:0007669"/>
    <property type="project" value="UniProtKB-UniRule"/>
</dbReference>
<comment type="function">
    <text evidence="6">One of the primary rRNA binding proteins, it binds specifically to the 5'-end of 16S ribosomal RNA.</text>
</comment>
<dbReference type="Gene3D" id="2.40.50.140">
    <property type="entry name" value="Nucleic acid-binding proteins"/>
    <property type="match status" value="1"/>
</dbReference>
<keyword evidence="2 6" id="KW-0699">rRNA-binding</keyword>
<dbReference type="NCBIfam" id="TIGR03635">
    <property type="entry name" value="uS17_bact"/>
    <property type="match status" value="1"/>
</dbReference>
<dbReference type="InterPro" id="IPR012340">
    <property type="entry name" value="NA-bd_OB-fold"/>
</dbReference>
<comment type="similarity">
    <text evidence="1 6 7">Belongs to the universal ribosomal protein uS17 family.</text>
</comment>
<dbReference type="Pfam" id="PF00366">
    <property type="entry name" value="Ribosomal_S17"/>
    <property type="match status" value="1"/>
</dbReference>
<dbReference type="RefSeq" id="WP_130557587.1">
    <property type="nucleotide sequence ID" value="NZ_AP028947.1"/>
</dbReference>
<dbReference type="HAMAP" id="MF_01345_B">
    <property type="entry name" value="Ribosomal_uS17_B"/>
    <property type="match status" value="1"/>
</dbReference>
<dbReference type="AlphaFoldDB" id="A0AA86JHP4"/>
<sequence length="90" mass="10130">MSTEAKVSLKRTLVGRVVSDKMTKSVVVMVENRIKHPIYGKYIVKSHKYTAHDESNEVAEGDLVEICEGRPISKTKSWSVTKVLEKAKII</sequence>
<gene>
    <name evidence="6 8" type="primary">rpsQ</name>
    <name evidence="8" type="ORF">RGQ30_28220</name>
</gene>
<dbReference type="GO" id="GO:0022627">
    <property type="term" value="C:cytosolic small ribosomal subunit"/>
    <property type="evidence" value="ECO:0007669"/>
    <property type="project" value="UniProtKB-UniRule"/>
</dbReference>
<dbReference type="NCBIfam" id="NF004123">
    <property type="entry name" value="PRK05610.1"/>
    <property type="match status" value="1"/>
</dbReference>
<evidence type="ECO:0000256" key="7">
    <source>
        <dbReference type="RuleBase" id="RU003872"/>
    </source>
</evidence>
<dbReference type="CDD" id="cd00364">
    <property type="entry name" value="Ribosomal_uS17"/>
    <property type="match status" value="1"/>
</dbReference>
<evidence type="ECO:0000256" key="2">
    <source>
        <dbReference type="ARBA" id="ARBA00022730"/>
    </source>
</evidence>
<comment type="subunit">
    <text evidence="6">Part of the 30S ribosomal subunit.</text>
</comment>
<dbReference type="PROSITE" id="PS00056">
    <property type="entry name" value="RIBOSOMAL_S17"/>
    <property type="match status" value="1"/>
</dbReference>
<evidence type="ECO:0000256" key="4">
    <source>
        <dbReference type="ARBA" id="ARBA00022980"/>
    </source>
</evidence>
<dbReference type="Proteomes" id="UP001329151">
    <property type="component" value="Chromosome"/>
</dbReference>
<protein>
    <recommendedName>
        <fullName evidence="6">Small ribosomal subunit protein uS17</fullName>
    </recommendedName>
</protein>
<dbReference type="PANTHER" id="PTHR10744">
    <property type="entry name" value="40S RIBOSOMAL PROTEIN S11 FAMILY MEMBER"/>
    <property type="match status" value="1"/>
</dbReference>
<evidence type="ECO:0000313" key="9">
    <source>
        <dbReference type="Proteomes" id="UP001329151"/>
    </source>
</evidence>
<reference evidence="8 9" key="1">
    <citation type="submission" date="2023-10" db="EMBL/GenBank/DDBJ databases">
        <title>Complete Genome Sequence of Limnobacter thiooxidans CS-K2T, Isolated from freshwater lake sediments in Bavaria, Germany.</title>
        <authorList>
            <person name="Naruki M."/>
            <person name="Watanabe A."/>
            <person name="Warashina T."/>
            <person name="Morita T."/>
            <person name="Arakawa K."/>
        </authorList>
    </citation>
    <scope>NUCLEOTIDE SEQUENCE [LARGE SCALE GENOMIC DNA]</scope>
    <source>
        <strain evidence="8 9">CS-K2</strain>
    </source>
</reference>
<dbReference type="KEGG" id="lto:RGQ30_28220"/>
<dbReference type="PANTHER" id="PTHR10744:SF1">
    <property type="entry name" value="SMALL RIBOSOMAL SUBUNIT PROTEIN US17M"/>
    <property type="match status" value="1"/>
</dbReference>
<dbReference type="InterPro" id="IPR000266">
    <property type="entry name" value="Ribosomal_uS17"/>
</dbReference>
<evidence type="ECO:0000256" key="5">
    <source>
        <dbReference type="ARBA" id="ARBA00023274"/>
    </source>
</evidence>
<dbReference type="InterPro" id="IPR019984">
    <property type="entry name" value="Ribosomal_uS17_bact/chlr"/>
</dbReference>
<evidence type="ECO:0000313" key="8">
    <source>
        <dbReference type="EMBL" id="BET27321.1"/>
    </source>
</evidence>
<accession>A0AA86JHP4</accession>